<dbReference type="InterPro" id="IPR029058">
    <property type="entry name" value="AB_hydrolase_fold"/>
</dbReference>
<feature type="transmembrane region" description="Helical" evidence="1">
    <location>
        <begin position="120"/>
        <end position="146"/>
    </location>
</feature>
<evidence type="ECO:0000313" key="5">
    <source>
        <dbReference type="Proteomes" id="UP001067235"/>
    </source>
</evidence>
<feature type="transmembrane region" description="Helical" evidence="1">
    <location>
        <begin position="12"/>
        <end position="35"/>
    </location>
</feature>
<sequence length="649" mass="67437">MGFVIGFAPWIVFWVLVGNAGFVTAVLVSFGLTIAGQVFQRLRGEPFRTLEVGTVAVFAVLTIAALTLDENVLERWLQPLSNLGLFLIALTGVLIGRPFVREYAEDSVDAQTAASSGFTYITTAMTWMWVAAFGAMTALSMIPPIVDGDATIKDDGDALSIICYWVAPFTLLGLAGLVSSVFPNWFDARSKEVAAREVVDVPAPAAQPAPQPDIATSGLTIVAPQQTRHDESFGLQVTGADPGAAVTVTAGGVDLFGTSWSSRAEFTASADGVVDVGLQAPDRGDWTAADADAPLWAMSPDPTGDRIPELFVPPVGPWQVVLEATSADGLVRRTVLRSPEAPGVATSELDIAGRPALLALPAGDPPAAGWPAVACFGGSEGGVDSQRVTIATLASNGVAALAYSWVDEESPDSPEAKLVDIPLERFGAAIDALARTPGVDAGRLTAMGISRGAEGLTAAATVSRLPVSGLVLVSPSSVSWQAMGPDGEIPDTASWAVGGEPLSWTPLPTGSLMPQLIKNAWRVHRDIAHRTPSLLRLHAAYTAGLDAAGPTAARLPSELIDVPILCIAGSDDQLWPSSRMATELLAARSNPADELLTLEDAGHLIRLATLPATAQWTGGIAFGGTASGQGLAQRAATTAVLRFAVRVPV</sequence>
<evidence type="ECO:0000259" key="3">
    <source>
        <dbReference type="Pfam" id="PF08840"/>
    </source>
</evidence>
<feature type="transmembrane region" description="Helical" evidence="1">
    <location>
        <begin position="47"/>
        <end position="68"/>
    </location>
</feature>
<feature type="transmembrane region" description="Helical" evidence="1">
    <location>
        <begin position="80"/>
        <end position="100"/>
    </location>
</feature>
<accession>A0ABT4N372</accession>
<dbReference type="Pfam" id="PF08840">
    <property type="entry name" value="BAAT_C"/>
    <property type="match status" value="1"/>
</dbReference>
<dbReference type="Proteomes" id="UP001067235">
    <property type="component" value="Unassembled WGS sequence"/>
</dbReference>
<dbReference type="Gene3D" id="2.60.40.2240">
    <property type="entry name" value="Acyl-CoA thioester hydrolase/BAAT N-terminal domain"/>
    <property type="match status" value="1"/>
</dbReference>
<dbReference type="InterPro" id="IPR006862">
    <property type="entry name" value="Thio_Ohase/aa_AcTrfase"/>
</dbReference>
<evidence type="ECO:0000256" key="1">
    <source>
        <dbReference type="SAM" id="Phobius"/>
    </source>
</evidence>
<gene>
    <name evidence="4" type="ORF">O4213_27325</name>
</gene>
<name>A0ABT4N372_GORRU</name>
<dbReference type="Gene3D" id="3.40.50.1820">
    <property type="entry name" value="alpha/beta hydrolase"/>
    <property type="match status" value="1"/>
</dbReference>
<dbReference type="EMBL" id="JAPWIE010000012">
    <property type="protein sequence ID" value="MCZ4553730.1"/>
    <property type="molecule type" value="Genomic_DNA"/>
</dbReference>
<evidence type="ECO:0000313" key="4">
    <source>
        <dbReference type="EMBL" id="MCZ4553730.1"/>
    </source>
</evidence>
<proteinExistence type="predicted"/>
<reference evidence="4" key="1">
    <citation type="submission" date="2022-12" db="EMBL/GenBank/DDBJ databases">
        <authorList>
            <person name="Krivoruchko A.V."/>
            <person name="Elkin A."/>
        </authorList>
    </citation>
    <scope>NUCLEOTIDE SEQUENCE</scope>
    <source>
        <strain evidence="4">IEGM 1388</strain>
    </source>
</reference>
<protein>
    <submittedName>
        <fullName evidence="4">Acyl-CoA thioesterase/bile acid-CoA:amino acid N-acyltransferase family protein</fullName>
    </submittedName>
</protein>
<dbReference type="InterPro" id="IPR014940">
    <property type="entry name" value="BAAT_C"/>
</dbReference>
<dbReference type="PANTHER" id="PTHR10824">
    <property type="entry name" value="ACYL-COENZYME A THIOESTERASE-RELATED"/>
    <property type="match status" value="1"/>
</dbReference>
<keyword evidence="1" id="KW-1133">Transmembrane helix</keyword>
<feature type="domain" description="BAAT/Acyl-CoA thioester hydrolase C-terminal" evidence="3">
    <location>
        <begin position="421"/>
        <end position="643"/>
    </location>
</feature>
<dbReference type="PANTHER" id="PTHR10824:SF4">
    <property type="entry name" value="ACYL-COENZYME A THIOESTERASE 1-LIKE"/>
    <property type="match status" value="1"/>
</dbReference>
<keyword evidence="5" id="KW-1185">Reference proteome</keyword>
<comment type="caution">
    <text evidence="4">The sequence shown here is derived from an EMBL/GenBank/DDBJ whole genome shotgun (WGS) entry which is preliminary data.</text>
</comment>
<feature type="domain" description="Acyl-CoA thioester hydrolase/bile acid-CoA amino acid N-acetyltransferase" evidence="2">
    <location>
        <begin position="230"/>
        <end position="348"/>
    </location>
</feature>
<dbReference type="Pfam" id="PF04775">
    <property type="entry name" value="Bile_Hydr_Trans"/>
    <property type="match status" value="1"/>
</dbReference>
<organism evidence="4 5">
    <name type="scientific">Gordonia rubripertincta</name>
    <name type="common">Rhodococcus corallinus</name>
    <dbReference type="NCBI Taxonomy" id="36822"/>
    <lineage>
        <taxon>Bacteria</taxon>
        <taxon>Bacillati</taxon>
        <taxon>Actinomycetota</taxon>
        <taxon>Actinomycetes</taxon>
        <taxon>Mycobacteriales</taxon>
        <taxon>Gordoniaceae</taxon>
        <taxon>Gordonia</taxon>
    </lineage>
</organism>
<keyword evidence="1" id="KW-0812">Transmembrane</keyword>
<keyword evidence="1" id="KW-0472">Membrane</keyword>
<evidence type="ECO:0000259" key="2">
    <source>
        <dbReference type="Pfam" id="PF04775"/>
    </source>
</evidence>
<dbReference type="RefSeq" id="WP_301574434.1">
    <property type="nucleotide sequence ID" value="NZ_JAPWIE010000012.1"/>
</dbReference>
<dbReference type="InterPro" id="IPR042490">
    <property type="entry name" value="Thio_Ohase/BAAT_N"/>
</dbReference>
<dbReference type="SUPFAM" id="SSF53474">
    <property type="entry name" value="alpha/beta-Hydrolases"/>
    <property type="match status" value="1"/>
</dbReference>